<name>A0A9N7Y1Z5_PLEPL</name>
<dbReference type="Proteomes" id="UP001153269">
    <property type="component" value="Unassembled WGS sequence"/>
</dbReference>
<gene>
    <name evidence="1" type="ORF">PLEPLA_LOCUS2552</name>
</gene>
<organism evidence="1 2">
    <name type="scientific">Pleuronectes platessa</name>
    <name type="common">European plaice</name>
    <dbReference type="NCBI Taxonomy" id="8262"/>
    <lineage>
        <taxon>Eukaryota</taxon>
        <taxon>Metazoa</taxon>
        <taxon>Chordata</taxon>
        <taxon>Craniata</taxon>
        <taxon>Vertebrata</taxon>
        <taxon>Euteleostomi</taxon>
        <taxon>Actinopterygii</taxon>
        <taxon>Neopterygii</taxon>
        <taxon>Teleostei</taxon>
        <taxon>Neoteleostei</taxon>
        <taxon>Acanthomorphata</taxon>
        <taxon>Carangaria</taxon>
        <taxon>Pleuronectiformes</taxon>
        <taxon>Pleuronectoidei</taxon>
        <taxon>Pleuronectidae</taxon>
        <taxon>Pleuronectes</taxon>
    </lineage>
</organism>
<dbReference type="EMBL" id="CADEAL010000125">
    <property type="protein sequence ID" value="CAB1414840.1"/>
    <property type="molecule type" value="Genomic_DNA"/>
</dbReference>
<protein>
    <submittedName>
        <fullName evidence="1">Uncharacterized protein</fullName>
    </submittedName>
</protein>
<comment type="caution">
    <text evidence="1">The sequence shown here is derived from an EMBL/GenBank/DDBJ whole genome shotgun (WGS) entry which is preliminary data.</text>
</comment>
<evidence type="ECO:0000313" key="1">
    <source>
        <dbReference type="EMBL" id="CAB1414840.1"/>
    </source>
</evidence>
<sequence>MAQRTRRAPTHTSVLYSLSSPVVYTVSTFTASFCGQPSIAPAVGTVPRVVMGKRWREGFVILYEGESEPLEPFAFESICRTKFCFIVFCFQTAPTFYIQFDDKGHRTR</sequence>
<evidence type="ECO:0000313" key="2">
    <source>
        <dbReference type="Proteomes" id="UP001153269"/>
    </source>
</evidence>
<proteinExistence type="predicted"/>
<accession>A0A9N7Y1Z5</accession>
<dbReference type="AlphaFoldDB" id="A0A9N7Y1Z5"/>
<reference evidence="1" key="1">
    <citation type="submission" date="2020-03" db="EMBL/GenBank/DDBJ databases">
        <authorList>
            <person name="Weist P."/>
        </authorList>
    </citation>
    <scope>NUCLEOTIDE SEQUENCE</scope>
</reference>
<keyword evidence="2" id="KW-1185">Reference proteome</keyword>